<dbReference type="Pfam" id="PF12693">
    <property type="entry name" value="GspL_C"/>
    <property type="match status" value="1"/>
</dbReference>
<keyword evidence="6 11" id="KW-0812">Transmembrane</keyword>
<dbReference type="GO" id="GO:0015627">
    <property type="term" value="C:type II protein secretion system complex"/>
    <property type="evidence" value="ECO:0007669"/>
    <property type="project" value="InterPro"/>
</dbReference>
<feature type="transmembrane region" description="Helical" evidence="11">
    <location>
        <begin position="233"/>
        <end position="254"/>
    </location>
</feature>
<dbReference type="Gene3D" id="3.30.1360.100">
    <property type="entry name" value="General secretion pathway protein M, EpsM"/>
    <property type="match status" value="1"/>
</dbReference>
<keyword evidence="15" id="KW-1185">Reference proteome</keyword>
<evidence type="ECO:0000256" key="6">
    <source>
        <dbReference type="ARBA" id="ARBA00022692"/>
    </source>
</evidence>
<evidence type="ECO:0000259" key="13">
    <source>
        <dbReference type="Pfam" id="PF12693"/>
    </source>
</evidence>
<dbReference type="Gene3D" id="3.30.420.380">
    <property type="match status" value="1"/>
</dbReference>
<accession>A0A378LZT8</accession>
<keyword evidence="3 10" id="KW-0813">Transport</keyword>
<evidence type="ECO:0000259" key="12">
    <source>
        <dbReference type="Pfam" id="PF05134"/>
    </source>
</evidence>
<dbReference type="GO" id="GO:0005886">
    <property type="term" value="C:plasma membrane"/>
    <property type="evidence" value="ECO:0007669"/>
    <property type="project" value="UniProtKB-SubCell"/>
</dbReference>
<gene>
    <name evidence="14" type="ORF">NCTC11532_01775</name>
</gene>
<dbReference type="Pfam" id="PF05134">
    <property type="entry name" value="T2SSL"/>
    <property type="match status" value="1"/>
</dbReference>
<dbReference type="PIRSF" id="PIRSF015761">
    <property type="entry name" value="Protein_L"/>
    <property type="match status" value="1"/>
</dbReference>
<evidence type="ECO:0000256" key="7">
    <source>
        <dbReference type="ARBA" id="ARBA00022927"/>
    </source>
</evidence>
<keyword evidence="4" id="KW-1003">Cell membrane</keyword>
<evidence type="ECO:0000256" key="2">
    <source>
        <dbReference type="ARBA" id="ARBA00005318"/>
    </source>
</evidence>
<evidence type="ECO:0000256" key="3">
    <source>
        <dbReference type="ARBA" id="ARBA00022448"/>
    </source>
</evidence>
<evidence type="ECO:0000256" key="5">
    <source>
        <dbReference type="ARBA" id="ARBA00022519"/>
    </source>
</evidence>
<dbReference type="AlphaFoldDB" id="A0A378LZT8"/>
<feature type="domain" description="GspL cytoplasmic actin-ATPase-like" evidence="12">
    <location>
        <begin position="55"/>
        <end position="178"/>
    </location>
</feature>
<keyword evidence="9 11" id="KW-0472">Membrane</keyword>
<keyword evidence="8 11" id="KW-1133">Transmembrane helix</keyword>
<dbReference type="STRING" id="1122170.GCA_000701265_00711"/>
<keyword evidence="7 10" id="KW-0653">Protein transport</keyword>
<dbReference type="Proteomes" id="UP000255297">
    <property type="component" value="Unassembled WGS sequence"/>
</dbReference>
<dbReference type="GO" id="GO:0015628">
    <property type="term" value="P:protein secretion by the type II secretion system"/>
    <property type="evidence" value="ECO:0007669"/>
    <property type="project" value="InterPro"/>
</dbReference>
<protein>
    <recommendedName>
        <fullName evidence="10">Type II secretion system protein L</fullName>
        <shortName evidence="10">T2SS protein L</shortName>
    </recommendedName>
</protein>
<dbReference type="InterPro" id="IPR043129">
    <property type="entry name" value="ATPase_NBD"/>
</dbReference>
<reference evidence="14 15" key="1">
    <citation type="submission" date="2018-06" db="EMBL/GenBank/DDBJ databases">
        <authorList>
            <consortium name="Pathogen Informatics"/>
            <person name="Doyle S."/>
        </authorList>
    </citation>
    <scope>NUCLEOTIDE SEQUENCE [LARGE SCALE GENOMIC DNA]</scope>
    <source>
        <strain evidence="14 15">NCTC11532</strain>
    </source>
</reference>
<comment type="function">
    <text evidence="10">Inner membrane component of the type II secretion system required for the energy-dependent secretion of extracellular factors such as proteases and toxins from the periplasm.</text>
</comment>
<evidence type="ECO:0000256" key="4">
    <source>
        <dbReference type="ARBA" id="ARBA00022475"/>
    </source>
</evidence>
<evidence type="ECO:0000256" key="9">
    <source>
        <dbReference type="ARBA" id="ARBA00023136"/>
    </source>
</evidence>
<feature type="domain" description="GspL periplasmic" evidence="13">
    <location>
        <begin position="237"/>
        <end position="378"/>
    </location>
</feature>
<dbReference type="OrthoDB" id="7011844at2"/>
<name>A0A378LZT8_9GAMM</name>
<evidence type="ECO:0000256" key="8">
    <source>
        <dbReference type="ARBA" id="ARBA00022989"/>
    </source>
</evidence>
<evidence type="ECO:0000256" key="1">
    <source>
        <dbReference type="ARBA" id="ARBA00004377"/>
    </source>
</evidence>
<evidence type="ECO:0000313" key="15">
    <source>
        <dbReference type="Proteomes" id="UP000255297"/>
    </source>
</evidence>
<dbReference type="GO" id="GO:0009276">
    <property type="term" value="C:Gram-negative-bacterium-type cell wall"/>
    <property type="evidence" value="ECO:0007669"/>
    <property type="project" value="InterPro"/>
</dbReference>
<dbReference type="InterPro" id="IPR025691">
    <property type="entry name" value="GspL_pp_dom"/>
</dbReference>
<evidence type="ECO:0000313" key="14">
    <source>
        <dbReference type="EMBL" id="STY29581.1"/>
    </source>
</evidence>
<proteinExistence type="inferred from homology"/>
<evidence type="ECO:0000256" key="10">
    <source>
        <dbReference type="PIRNR" id="PIRNR015761"/>
    </source>
</evidence>
<dbReference type="InterPro" id="IPR007812">
    <property type="entry name" value="T2SS_protein-GspL"/>
</dbReference>
<dbReference type="NCBIfam" id="TIGR01709">
    <property type="entry name" value="typeII_sec_gspL"/>
    <property type="match status" value="1"/>
</dbReference>
<dbReference type="RefSeq" id="WP_031565290.1">
    <property type="nucleotide sequence ID" value="NZ_CAAAIS010000013.1"/>
</dbReference>
<comment type="similarity">
    <text evidence="2 10">Belongs to the GSP L family.</text>
</comment>
<sequence length="380" mass="43802">MDTLFLFSKHLNETGCFCLKLDADGTLIASPAQRTFAEIKSLQIDSKSLVIETAEHVSILNLEFSWLPERKARTAIPYALEDKLAQSVEELHFAFDKTRYQNNQYLITVISKQRLRYLMLFLNEQGIEFSGITVDWFALEPQELCINQSTLLVNTEDFKGALSGELANIYLKNHPQYQPLLFADSDILIDSSLSKSEDTSFTWIAQRILKSKLMNLCQGDMQHGNKTDFIKKGYQIVAALFCFWLVSLLVVNGIKLHFLNQQTHKIDEQIAVIYHEFFPDAKQVISPKFRISQLLKNNNVEEQNRFWYLLNQFAKVMKSDDHNSLEQLRYQNQILSVTLVSTDFASLEELENALKKLQLKVKQTQASTREQQVVATLELM</sequence>
<evidence type="ECO:0000256" key="11">
    <source>
        <dbReference type="SAM" id="Phobius"/>
    </source>
</evidence>
<comment type="subcellular location">
    <subcellularLocation>
        <location evidence="1">Cell inner membrane</location>
        <topology evidence="1">Single-pass membrane protein</topology>
    </subcellularLocation>
</comment>
<dbReference type="EMBL" id="UGPB01000001">
    <property type="protein sequence ID" value="STY29581.1"/>
    <property type="molecule type" value="Genomic_DNA"/>
</dbReference>
<dbReference type="InterPro" id="IPR024230">
    <property type="entry name" value="GspL_cyto_dom"/>
</dbReference>
<organism evidence="14 15">
    <name type="scientific">Legionella wadsworthii</name>
    <dbReference type="NCBI Taxonomy" id="28088"/>
    <lineage>
        <taxon>Bacteria</taxon>
        <taxon>Pseudomonadati</taxon>
        <taxon>Pseudomonadota</taxon>
        <taxon>Gammaproteobacteria</taxon>
        <taxon>Legionellales</taxon>
        <taxon>Legionellaceae</taxon>
        <taxon>Legionella</taxon>
    </lineage>
</organism>
<dbReference type="SUPFAM" id="SSF53067">
    <property type="entry name" value="Actin-like ATPase domain"/>
    <property type="match status" value="1"/>
</dbReference>
<keyword evidence="5" id="KW-0997">Cell inner membrane</keyword>
<dbReference type="CDD" id="cd24017">
    <property type="entry name" value="ASKHA_T2SSL_N"/>
    <property type="match status" value="1"/>
</dbReference>